<evidence type="ECO:0000256" key="5">
    <source>
        <dbReference type="ARBA" id="ARBA00022490"/>
    </source>
</evidence>
<dbReference type="OrthoDB" id="18740at2759"/>
<sequence length="1174" mass="136310">MSQPPPGRGRARAPSSPLNYRPPSPWAPSPPPIISGPRHPAAIVTPPPVHPSPKPFRPLHSPHNLRQHSPSPSSHFSISPYPMSPTLGQSPEYYYSSPYEGVREFEYAGGPELPPPPRPMIYEEDEEDRGPSTAEIIAQQSQEGYVDEKLAEYQATIQLLQDEQERVQKKTFVNWINSHLSKRIPPLRIDDLIYDLRDGTRLLALLEVLSGEKLPMERGRVLRRPHFLSNANTALRFLAGKRIKLVNINAADLVDGRPAVVLGLIWTIILYFQIEENSRALEYLGGSRCASAMSYESGAATPTQRAEDKWKQGARKTLLQWVANALPKDSNIQVTDFGPSWRDGIAFLAIIDAIKANLINLAEMKRKSNRQRLEHAFDVAETELGIARLLDAEDVDVDKPDERSIMTYVAQFLHKYPEPKTTGPDAVAAVQEEYESLRMWLTERVTTIQRQYDSRTLSRNYEDYVRAENDRLAREPIYNKLEKLMYTQSLVAIAPKSWRELVTLWIELERLHRKWLWLLDSELPGDFRIIGEWLAKAEYLLYFDEIPTNLDEVTAAIISQKLEEHSAFFAGLPDVVDRFDAALRSPDASRIPGERLRDMRDRLTTVSRRAPQRKARLKYLEHKCCIVAFTELTKAKLAAWTGKYGRIDHVRALLDDYDNFVTKNKIFQEFDRAYVDIKQVADEYKRVCEVDRTEAREIDLFLKDVAETWKRVASDVRCARSVLEEVIAHWERWNSISNDFTVWLDKAQHMLRVSEDERLEFFQDLTVWKEKHLRLGEAAGFLAATCSEDISSEIKRKYVEITERWERVWEEAERYVRGGDALRHRRELANGVRTLDSWLTSAENLLNRQPRANTDDIQAYIDQLLQLNSEIEQHEEIFKSISRTFQTAIAEMPRDEVETNMTKLKQQKEALVRVRATVPVKLHQYRQLLVQHESLESGQKEIGSWLDRAEETLRTTGETRREIIEERYEIHRTFFSRTTYYRSMLESKNKVFQNIVKSADTDRSADVSDQVKIMRDLNERFAHVSSEATRQEAALQHLVRAWDEFESKKRVVEEWASRAEALLADNRVDTKQAVDFHKRFFQGADERAVSELVRSGRELIELVNEEDRPRIVHTVEDLQRRWRELLDKAPPHLMRLEFKLDEAVFHHCIKDIEKEIAYEEQIITFMFLCKYSDV</sequence>
<proteinExistence type="inferred from homology"/>
<dbReference type="Gene3D" id="1.20.58.60">
    <property type="match status" value="4"/>
</dbReference>
<dbReference type="Gene3D" id="1.10.418.10">
    <property type="entry name" value="Calponin-like domain"/>
    <property type="match status" value="2"/>
</dbReference>
<keyword evidence="17" id="KW-1185">Reference proteome</keyword>
<evidence type="ECO:0000256" key="12">
    <source>
        <dbReference type="ARBA" id="ARBA00023212"/>
    </source>
</evidence>
<dbReference type="SMART" id="SM00033">
    <property type="entry name" value="CH"/>
    <property type="match status" value="2"/>
</dbReference>
<dbReference type="KEGG" id="bman:114243500"/>
<evidence type="ECO:0000256" key="13">
    <source>
        <dbReference type="ARBA" id="ARBA00023242"/>
    </source>
</evidence>
<dbReference type="RefSeq" id="XP_028030807.1">
    <property type="nucleotide sequence ID" value="XM_028175006.1"/>
</dbReference>
<keyword evidence="13" id="KW-0539">Nucleus</keyword>
<comment type="subcellular location">
    <subcellularLocation>
        <location evidence="3">Cytoplasm</location>
        <location evidence="3">Cytoskeleton</location>
    </subcellularLocation>
    <subcellularLocation>
        <location evidence="2">Cytoplasm</location>
        <location evidence="2">Myofibril</location>
        <location evidence="2">Sarcomere</location>
    </subcellularLocation>
    <subcellularLocation>
        <location evidence="1">Nucleus membrane</location>
    </subcellularLocation>
</comment>
<evidence type="ECO:0000256" key="8">
    <source>
        <dbReference type="ARBA" id="ARBA00022989"/>
    </source>
</evidence>
<dbReference type="GeneID" id="114243500"/>
<evidence type="ECO:0000256" key="2">
    <source>
        <dbReference type="ARBA" id="ARBA00004204"/>
    </source>
</evidence>
<dbReference type="GO" id="GO:0007097">
    <property type="term" value="P:nuclear migration"/>
    <property type="evidence" value="ECO:0007669"/>
    <property type="project" value="UniProtKB-ARBA"/>
</dbReference>
<comment type="similarity">
    <text evidence="4">Belongs to the nesprin family.</text>
</comment>
<keyword evidence="7" id="KW-0677">Repeat</keyword>
<keyword evidence="5" id="KW-0963">Cytoplasm</keyword>
<feature type="compositionally biased region" description="Low complexity" evidence="15">
    <location>
        <begin position="69"/>
        <end position="79"/>
    </location>
</feature>
<dbReference type="GO" id="GO:0006997">
    <property type="term" value="P:nucleus organization"/>
    <property type="evidence" value="ECO:0007669"/>
    <property type="project" value="UniProtKB-ARBA"/>
</dbReference>
<evidence type="ECO:0000256" key="10">
    <source>
        <dbReference type="ARBA" id="ARBA00023136"/>
    </source>
</evidence>
<protein>
    <submittedName>
        <fullName evidence="18">Nesprin-1-like</fullName>
    </submittedName>
</protein>
<dbReference type="Pfam" id="PF00307">
    <property type="entry name" value="CH"/>
    <property type="match status" value="2"/>
</dbReference>
<evidence type="ECO:0000256" key="6">
    <source>
        <dbReference type="ARBA" id="ARBA00022692"/>
    </source>
</evidence>
<dbReference type="InterPro" id="IPR047290">
    <property type="entry name" value="CH_SYNE1_rpt1"/>
</dbReference>
<evidence type="ECO:0000256" key="7">
    <source>
        <dbReference type="ARBA" id="ARBA00022737"/>
    </source>
</evidence>
<evidence type="ECO:0000256" key="14">
    <source>
        <dbReference type="SAM" id="Coils"/>
    </source>
</evidence>
<dbReference type="SMART" id="SM00150">
    <property type="entry name" value="SPEC"/>
    <property type="match status" value="3"/>
</dbReference>
<evidence type="ECO:0000256" key="4">
    <source>
        <dbReference type="ARBA" id="ARBA00008619"/>
    </source>
</evidence>
<keyword evidence="9 14" id="KW-0175">Coiled coil</keyword>
<evidence type="ECO:0000256" key="11">
    <source>
        <dbReference type="ARBA" id="ARBA00023203"/>
    </source>
</evidence>
<dbReference type="InterPro" id="IPR052403">
    <property type="entry name" value="LINC-complex_assoc"/>
</dbReference>
<dbReference type="InterPro" id="IPR047291">
    <property type="entry name" value="CH_SYNE1_rpt2"/>
</dbReference>
<dbReference type="CDD" id="cd21241">
    <property type="entry name" value="CH_SYNE1_rpt1"/>
    <property type="match status" value="1"/>
</dbReference>
<feature type="compositionally biased region" description="Pro residues" evidence="15">
    <location>
        <begin position="45"/>
        <end position="56"/>
    </location>
</feature>
<dbReference type="PROSITE" id="PS50021">
    <property type="entry name" value="CH"/>
    <property type="match status" value="2"/>
</dbReference>
<evidence type="ECO:0000259" key="16">
    <source>
        <dbReference type="PROSITE" id="PS50021"/>
    </source>
</evidence>
<feature type="compositionally biased region" description="Pro residues" evidence="15">
    <location>
        <begin position="20"/>
        <end position="34"/>
    </location>
</feature>
<evidence type="ECO:0000313" key="17">
    <source>
        <dbReference type="Proteomes" id="UP000504629"/>
    </source>
</evidence>
<feature type="domain" description="Calponin-homology (CH)" evidence="16">
    <location>
        <begin position="166"/>
        <end position="273"/>
    </location>
</feature>
<dbReference type="GO" id="GO:0034993">
    <property type="term" value="C:meiotic nuclear membrane microtubule tethering complex"/>
    <property type="evidence" value="ECO:0007669"/>
    <property type="project" value="TreeGrafter"/>
</dbReference>
<dbReference type="GO" id="GO:0005856">
    <property type="term" value="C:cytoskeleton"/>
    <property type="evidence" value="ECO:0007669"/>
    <property type="project" value="UniProtKB-SubCell"/>
</dbReference>
<dbReference type="SUPFAM" id="SSF46966">
    <property type="entry name" value="Spectrin repeat"/>
    <property type="match status" value="4"/>
</dbReference>
<evidence type="ECO:0000256" key="15">
    <source>
        <dbReference type="SAM" id="MobiDB-lite"/>
    </source>
</evidence>
<feature type="region of interest" description="Disordered" evidence="15">
    <location>
        <begin position="1"/>
        <end position="79"/>
    </location>
</feature>
<evidence type="ECO:0000256" key="1">
    <source>
        <dbReference type="ARBA" id="ARBA00004126"/>
    </source>
</evidence>
<dbReference type="InterPro" id="IPR001589">
    <property type="entry name" value="Actinin_actin-bd_CS"/>
</dbReference>
<dbReference type="FunFam" id="1.10.418.10:FF:000037">
    <property type="entry name" value="nesprin-1 isoform X1"/>
    <property type="match status" value="1"/>
</dbReference>
<reference evidence="18" key="1">
    <citation type="submission" date="2025-08" db="UniProtKB">
        <authorList>
            <consortium name="RefSeq"/>
        </authorList>
    </citation>
    <scope>IDENTIFICATION</scope>
    <source>
        <tissue evidence="18">Silk gland</tissue>
    </source>
</reference>
<dbReference type="InterPro" id="IPR057057">
    <property type="entry name" value="Spectrin_SYNE1"/>
</dbReference>
<dbReference type="InterPro" id="IPR018159">
    <property type="entry name" value="Spectrin/alpha-actinin"/>
</dbReference>
<organism evidence="17 18">
    <name type="scientific">Bombyx mandarina</name>
    <name type="common">Wild silk moth</name>
    <name type="synonym">Wild silkworm</name>
    <dbReference type="NCBI Taxonomy" id="7092"/>
    <lineage>
        <taxon>Eukaryota</taxon>
        <taxon>Metazoa</taxon>
        <taxon>Ecdysozoa</taxon>
        <taxon>Arthropoda</taxon>
        <taxon>Hexapoda</taxon>
        <taxon>Insecta</taxon>
        <taxon>Pterygota</taxon>
        <taxon>Neoptera</taxon>
        <taxon>Endopterygota</taxon>
        <taxon>Lepidoptera</taxon>
        <taxon>Glossata</taxon>
        <taxon>Ditrysia</taxon>
        <taxon>Bombycoidea</taxon>
        <taxon>Bombycidae</taxon>
        <taxon>Bombycinae</taxon>
        <taxon>Bombyx</taxon>
    </lineage>
</organism>
<gene>
    <name evidence="18" type="primary">LOC114243500</name>
</gene>
<keyword evidence="11" id="KW-0009">Actin-binding</keyword>
<keyword evidence="6" id="KW-0812">Transmembrane</keyword>
<dbReference type="PROSITE" id="PS00019">
    <property type="entry name" value="ACTININ_1"/>
    <property type="match status" value="1"/>
</dbReference>
<keyword evidence="12" id="KW-0206">Cytoskeleton</keyword>
<feature type="coiled-coil region" evidence="14">
    <location>
        <begin position="857"/>
        <end position="914"/>
    </location>
</feature>
<keyword evidence="8" id="KW-1133">Transmembrane helix</keyword>
<dbReference type="InterPro" id="IPR036872">
    <property type="entry name" value="CH_dom_sf"/>
</dbReference>
<dbReference type="CDD" id="cd21243">
    <property type="entry name" value="CH_SYNE1_rpt2"/>
    <property type="match status" value="1"/>
</dbReference>
<dbReference type="GO" id="GO:0051015">
    <property type="term" value="F:actin filament binding"/>
    <property type="evidence" value="ECO:0007669"/>
    <property type="project" value="TreeGrafter"/>
</dbReference>
<dbReference type="Pfam" id="PF25034">
    <property type="entry name" value="Spectrin_SYNE1"/>
    <property type="match status" value="1"/>
</dbReference>
<dbReference type="PROSITE" id="PS00020">
    <property type="entry name" value="ACTININ_2"/>
    <property type="match status" value="1"/>
</dbReference>
<dbReference type="SUPFAM" id="SSF47576">
    <property type="entry name" value="Calponin-homology domain, CH-domain"/>
    <property type="match status" value="1"/>
</dbReference>
<evidence type="ECO:0000256" key="9">
    <source>
        <dbReference type="ARBA" id="ARBA00023054"/>
    </source>
</evidence>
<dbReference type="PANTHER" id="PTHR47535">
    <property type="entry name" value="MUSCLE-SPECIFIC PROTEIN 300 KDA, ISOFORM G"/>
    <property type="match status" value="1"/>
</dbReference>
<dbReference type="FunFam" id="1.10.418.10:FF:000033">
    <property type="entry name" value="nesprin-1 isoform X1"/>
    <property type="match status" value="1"/>
</dbReference>
<accession>A0A6J2JP56</accession>
<name>A0A6J2JP56_BOMMA</name>
<dbReference type="GO" id="GO:0005640">
    <property type="term" value="C:nuclear outer membrane"/>
    <property type="evidence" value="ECO:0007669"/>
    <property type="project" value="TreeGrafter"/>
</dbReference>
<dbReference type="PANTHER" id="PTHR47535:SF1">
    <property type="entry name" value="NESPRIN-1"/>
    <property type="match status" value="1"/>
</dbReference>
<keyword evidence="10" id="KW-0472">Membrane</keyword>
<feature type="domain" description="Calponin-homology (CH)" evidence="16">
    <location>
        <begin position="312"/>
        <end position="417"/>
    </location>
</feature>
<dbReference type="InterPro" id="IPR001715">
    <property type="entry name" value="CH_dom"/>
</dbReference>
<evidence type="ECO:0000256" key="3">
    <source>
        <dbReference type="ARBA" id="ARBA00004245"/>
    </source>
</evidence>
<dbReference type="AlphaFoldDB" id="A0A6J2JP56"/>
<dbReference type="Proteomes" id="UP000504629">
    <property type="component" value="Unplaced"/>
</dbReference>
<dbReference type="GO" id="GO:0030017">
    <property type="term" value="C:sarcomere"/>
    <property type="evidence" value="ECO:0007669"/>
    <property type="project" value="UniProtKB-SubCell"/>
</dbReference>
<evidence type="ECO:0000313" key="18">
    <source>
        <dbReference type="RefSeq" id="XP_028030807.1"/>
    </source>
</evidence>